<dbReference type="EMBL" id="LJYW01000001">
    <property type="protein sequence ID" value="KPL53874.1"/>
    <property type="molecule type" value="Genomic_DNA"/>
</dbReference>
<dbReference type="PANTHER" id="PTHR30383:SF24">
    <property type="entry name" value="THIOESTERASE 1_PROTEASE 1_LYSOPHOSPHOLIPASE L1"/>
    <property type="match status" value="1"/>
</dbReference>
<dbReference type="Proteomes" id="UP000048984">
    <property type="component" value="Unassembled WGS sequence"/>
</dbReference>
<evidence type="ECO:0000256" key="1">
    <source>
        <dbReference type="SAM" id="SignalP"/>
    </source>
</evidence>
<dbReference type="Gene3D" id="3.40.50.1110">
    <property type="entry name" value="SGNH hydrolase"/>
    <property type="match status" value="1"/>
</dbReference>
<dbReference type="InterPro" id="IPR013830">
    <property type="entry name" value="SGNH_hydro"/>
</dbReference>
<feature type="signal peptide" evidence="1">
    <location>
        <begin position="1"/>
        <end position="23"/>
    </location>
</feature>
<protein>
    <recommendedName>
        <fullName evidence="2">SGNH hydrolase-type esterase domain-containing protein</fullName>
    </recommendedName>
</protein>
<dbReference type="SUPFAM" id="SSF52266">
    <property type="entry name" value="SGNH hydrolase"/>
    <property type="match status" value="1"/>
</dbReference>
<dbReference type="AlphaFoldDB" id="A0A0P6W5U2"/>
<proteinExistence type="predicted"/>
<evidence type="ECO:0000313" key="4">
    <source>
        <dbReference type="Proteomes" id="UP000048984"/>
    </source>
</evidence>
<accession>A0A0P6W5U2</accession>
<reference evidence="3 4" key="1">
    <citation type="submission" date="2015-09" db="EMBL/GenBank/DDBJ databases">
        <authorList>
            <person name="Jackson K.R."/>
            <person name="Lunt B.L."/>
            <person name="Fisher J.N.B."/>
            <person name="Gardner A.V."/>
            <person name="Bailey M.E."/>
            <person name="Deus L.M."/>
            <person name="Earl A.S."/>
            <person name="Gibby P.D."/>
            <person name="Hartmann K.A."/>
            <person name="Liu J.E."/>
            <person name="Manci A.M."/>
            <person name="Nielsen D.A."/>
            <person name="Solomon M.B."/>
            <person name="Breakwell D.P."/>
            <person name="Burnett S.H."/>
            <person name="Grose J.H."/>
        </authorList>
    </citation>
    <scope>NUCLEOTIDE SEQUENCE [LARGE SCALE GENOMIC DNA]</scope>
    <source>
        <strain evidence="3 4">16</strain>
    </source>
</reference>
<dbReference type="InterPro" id="IPR036514">
    <property type="entry name" value="SGNH_hydro_sf"/>
</dbReference>
<dbReference type="InterPro" id="IPR051532">
    <property type="entry name" value="Ester_Hydrolysis_Enzymes"/>
</dbReference>
<dbReference type="STRING" id="665126.ABB55_18040"/>
<evidence type="ECO:0000259" key="2">
    <source>
        <dbReference type="Pfam" id="PF13472"/>
    </source>
</evidence>
<keyword evidence="1" id="KW-0732">Signal</keyword>
<dbReference type="CDD" id="cd01822">
    <property type="entry name" value="Lysophospholipase_L1_like"/>
    <property type="match status" value="1"/>
</dbReference>
<dbReference type="PROSITE" id="PS51318">
    <property type="entry name" value="TAT"/>
    <property type="match status" value="1"/>
</dbReference>
<dbReference type="PANTHER" id="PTHR30383">
    <property type="entry name" value="THIOESTERASE 1/PROTEASE 1/LYSOPHOSPHOLIPASE L1"/>
    <property type="match status" value="1"/>
</dbReference>
<feature type="chain" id="PRO_5006132117" description="SGNH hydrolase-type esterase domain-containing protein" evidence="1">
    <location>
        <begin position="24"/>
        <end position="223"/>
    </location>
</feature>
<keyword evidence="4" id="KW-1185">Reference proteome</keyword>
<organism evidence="3 4">
    <name type="scientific">Prosthecodimorpha hirschii</name>
    <dbReference type="NCBI Taxonomy" id="665126"/>
    <lineage>
        <taxon>Bacteria</taxon>
        <taxon>Pseudomonadati</taxon>
        <taxon>Pseudomonadota</taxon>
        <taxon>Alphaproteobacteria</taxon>
        <taxon>Hyphomicrobiales</taxon>
        <taxon>Ancalomicrobiaceae</taxon>
        <taxon>Prosthecodimorpha</taxon>
    </lineage>
</organism>
<sequence length="223" mass="23452">MTATPSRRSVLAALASLASLGPAATGTGWAAAPAGRRVRIVALGDSLTAGYGLPPGDAFPVRLEAALKAKRHHVEVINAGVSGDTSDQGLARLDWSTPEDADAAIVEFGANDALRGLPPATTRAALDEIVGRLAARMPVLLTGMRAPRNMGEAYANAYDPLFREVAEKHGALYDPFFLEGVVLDPRLNQPDGIHPNRAGVDLIVGRILPMVEDLIGRALARRP</sequence>
<gene>
    <name evidence="3" type="ORF">ABB55_18040</name>
</gene>
<dbReference type="GO" id="GO:0004622">
    <property type="term" value="F:phosphatidylcholine lysophospholipase activity"/>
    <property type="evidence" value="ECO:0007669"/>
    <property type="project" value="TreeGrafter"/>
</dbReference>
<dbReference type="InterPro" id="IPR006311">
    <property type="entry name" value="TAT_signal"/>
</dbReference>
<evidence type="ECO:0000313" key="3">
    <source>
        <dbReference type="EMBL" id="KPL53874.1"/>
    </source>
</evidence>
<dbReference type="Pfam" id="PF13472">
    <property type="entry name" value="Lipase_GDSL_2"/>
    <property type="match status" value="1"/>
</dbReference>
<reference evidence="3 4" key="2">
    <citation type="submission" date="2015-10" db="EMBL/GenBank/DDBJ databases">
        <title>Draft Genome Sequence of Prosthecomicrobium hirschii ATCC 27832.</title>
        <authorList>
            <person name="Daniel J."/>
            <person name="Givan S.A."/>
            <person name="Brun Y.V."/>
            <person name="Brown P.J."/>
        </authorList>
    </citation>
    <scope>NUCLEOTIDE SEQUENCE [LARGE SCALE GENOMIC DNA]</scope>
    <source>
        <strain evidence="3 4">16</strain>
    </source>
</reference>
<feature type="domain" description="SGNH hydrolase-type esterase" evidence="2">
    <location>
        <begin position="42"/>
        <end position="200"/>
    </location>
</feature>
<comment type="caution">
    <text evidence="3">The sequence shown here is derived from an EMBL/GenBank/DDBJ whole genome shotgun (WGS) entry which is preliminary data.</text>
</comment>
<name>A0A0P6W5U2_9HYPH</name>
<dbReference type="RefSeq" id="WP_054360039.1">
    <property type="nucleotide sequence ID" value="NZ_LJYW01000001.1"/>
</dbReference>